<proteinExistence type="predicted"/>
<organism evidence="2 4">
    <name type="scientific">Vibrio owensii</name>
    <dbReference type="NCBI Taxonomy" id="696485"/>
    <lineage>
        <taxon>Bacteria</taxon>
        <taxon>Pseudomonadati</taxon>
        <taxon>Pseudomonadota</taxon>
        <taxon>Gammaproteobacteria</taxon>
        <taxon>Vibrionales</taxon>
        <taxon>Vibrionaceae</taxon>
        <taxon>Vibrio</taxon>
    </lineage>
</organism>
<reference evidence="2 4" key="1">
    <citation type="journal article" date="2015" name="Genome Announc.">
        <title>Draft Genome Sequence of Vibrio owensii Strain SH-14, Which Causes Shrimp Acute Hepatopancreatic Necrosis Disease.</title>
        <authorList>
            <person name="Liu L."/>
            <person name="Xiao J."/>
            <person name="Xia X."/>
            <person name="Pan Y."/>
            <person name="Yan S."/>
            <person name="Wang Y."/>
        </authorList>
    </citation>
    <scope>NUCLEOTIDE SEQUENCE [LARGE SCALE GENOMIC DNA]</scope>
    <source>
        <strain evidence="2 4">SH14</strain>
    </source>
</reference>
<reference evidence="1 3" key="2">
    <citation type="submission" date="2018-10" db="EMBL/GenBank/DDBJ databases">
        <title>Whole Genome of Vibrio owensii strain 170502, isolated from Acute Hepatopancreatic Necrosis Disease (AHPND) shrimp.</title>
        <authorList>
            <person name="Yan M."/>
            <person name="Wang X."/>
            <person name="Wang Y."/>
        </authorList>
    </citation>
    <scope>NUCLEOTIDE SEQUENCE [LARGE SCALE GENOMIC DNA]</scope>
    <source>
        <strain evidence="1 3">1700302</strain>
    </source>
</reference>
<dbReference type="Proteomes" id="UP000272136">
    <property type="component" value="Chromosome 2"/>
</dbReference>
<dbReference type="EMBL" id="CP045859">
    <property type="protein sequence ID" value="QGH47283.1"/>
    <property type="molecule type" value="Genomic_DNA"/>
</dbReference>
<dbReference type="EMBL" id="CP033138">
    <property type="protein sequence ID" value="AYO18074.1"/>
    <property type="molecule type" value="Genomic_DNA"/>
</dbReference>
<evidence type="ECO:0000313" key="2">
    <source>
        <dbReference type="EMBL" id="QGH47283.1"/>
    </source>
</evidence>
<gene>
    <name evidence="2" type="ORF">APZ19_09370</name>
    <name evidence="1" type="ORF">D0812_27430</name>
</gene>
<accession>A0AAP9GBY0</accession>
<dbReference type="RefSeq" id="WP_054824839.1">
    <property type="nucleotide sequence ID" value="NZ_CP033138.1"/>
</dbReference>
<evidence type="ECO:0000313" key="1">
    <source>
        <dbReference type="EMBL" id="AYO18074.1"/>
    </source>
</evidence>
<evidence type="ECO:0000313" key="4">
    <source>
        <dbReference type="Proteomes" id="UP000390336"/>
    </source>
</evidence>
<dbReference type="Proteomes" id="UP000390336">
    <property type="component" value="Chromosome 1"/>
</dbReference>
<sequence length="151" mass="17498">MESQQTKPLTASDWADIQSQLEGFLANVSFKYKDHKISVVREYQSESSSKLAVYIDDQIKGAWIDLNFGAVGEVDKSKERPVVIDDVWMLKTKARYDKKSIASAEKIWGKREAKKRYPDLHSKCQFRWPYFNKASSVVRQFKKLEGIELCL</sequence>
<keyword evidence="3" id="KW-1185">Reference proteome</keyword>
<dbReference type="AlphaFoldDB" id="A0AAP9GBY0"/>
<protein>
    <submittedName>
        <fullName evidence="2">Uncharacterized protein</fullName>
    </submittedName>
</protein>
<name>A0AAP9GBY0_9VIBR</name>
<reference evidence="2" key="3">
    <citation type="submission" date="2019-11" db="EMBL/GenBank/DDBJ databases">
        <title>Complete genome sequence of Vibrio owensii SH-14 isolated from shrimp with acute hepatopancreatic necrosis diease.</title>
        <authorList>
            <person name="Liang X."/>
            <person name="Wang Y."/>
        </authorList>
    </citation>
    <scope>NUCLEOTIDE SEQUENCE</scope>
    <source>
        <strain evidence="2">SH14</strain>
    </source>
</reference>
<evidence type="ECO:0000313" key="3">
    <source>
        <dbReference type="Proteomes" id="UP000272136"/>
    </source>
</evidence>